<dbReference type="Proteomes" id="UP000320762">
    <property type="component" value="Unassembled WGS sequence"/>
</dbReference>
<evidence type="ECO:0000313" key="1">
    <source>
        <dbReference type="EMBL" id="TRM59843.1"/>
    </source>
</evidence>
<name>A0A550C4V8_9AGAR</name>
<dbReference type="AlphaFoldDB" id="A0A550C4V8"/>
<keyword evidence="2" id="KW-1185">Reference proteome</keyword>
<reference evidence="1 2" key="1">
    <citation type="journal article" date="2019" name="New Phytol.">
        <title>Comparative genomics reveals unique wood-decay strategies and fruiting body development in the Schizophyllaceae.</title>
        <authorList>
            <person name="Almasi E."/>
            <person name="Sahu N."/>
            <person name="Krizsan K."/>
            <person name="Balint B."/>
            <person name="Kovacs G.M."/>
            <person name="Kiss B."/>
            <person name="Cseklye J."/>
            <person name="Drula E."/>
            <person name="Henrissat B."/>
            <person name="Nagy I."/>
            <person name="Chovatia M."/>
            <person name="Adam C."/>
            <person name="LaButti K."/>
            <person name="Lipzen A."/>
            <person name="Riley R."/>
            <person name="Grigoriev I.V."/>
            <person name="Nagy L.G."/>
        </authorList>
    </citation>
    <scope>NUCLEOTIDE SEQUENCE [LARGE SCALE GENOMIC DNA]</scope>
    <source>
        <strain evidence="1 2">NL-1724</strain>
    </source>
</reference>
<accession>A0A550C4V8</accession>
<dbReference type="OrthoDB" id="16717at2759"/>
<proteinExistence type="predicted"/>
<gene>
    <name evidence="1" type="ORF">BD626DRAFT_506592</name>
</gene>
<organism evidence="1 2">
    <name type="scientific">Schizophyllum amplum</name>
    <dbReference type="NCBI Taxonomy" id="97359"/>
    <lineage>
        <taxon>Eukaryota</taxon>
        <taxon>Fungi</taxon>
        <taxon>Dikarya</taxon>
        <taxon>Basidiomycota</taxon>
        <taxon>Agaricomycotina</taxon>
        <taxon>Agaricomycetes</taxon>
        <taxon>Agaricomycetidae</taxon>
        <taxon>Agaricales</taxon>
        <taxon>Schizophyllaceae</taxon>
        <taxon>Schizophyllum</taxon>
    </lineage>
</organism>
<comment type="caution">
    <text evidence="1">The sequence shown here is derived from an EMBL/GenBank/DDBJ whole genome shotgun (WGS) entry which is preliminary data.</text>
</comment>
<sequence length="69" mass="8065">MLDGKMLKKTRPRRTVDFNGGMGRWNLQFRDHPASARHRHLHLRVLPLRTLPGLCRQDGRHQVAKPFEG</sequence>
<dbReference type="EMBL" id="VDMD01000025">
    <property type="protein sequence ID" value="TRM59843.1"/>
    <property type="molecule type" value="Genomic_DNA"/>
</dbReference>
<protein>
    <submittedName>
        <fullName evidence="1">Uncharacterized protein</fullName>
    </submittedName>
</protein>
<evidence type="ECO:0000313" key="2">
    <source>
        <dbReference type="Proteomes" id="UP000320762"/>
    </source>
</evidence>